<dbReference type="CDD" id="cd10918">
    <property type="entry name" value="CE4_NodB_like_5s_6s"/>
    <property type="match status" value="1"/>
</dbReference>
<dbReference type="PANTHER" id="PTHR34216:SF3">
    <property type="entry name" value="POLY-BETA-1,6-N-ACETYL-D-GLUCOSAMINE N-DEACETYLASE"/>
    <property type="match status" value="1"/>
</dbReference>
<dbReference type="PANTHER" id="PTHR34216">
    <property type="match status" value="1"/>
</dbReference>
<dbReference type="OrthoDB" id="9782872at2"/>
<dbReference type="GO" id="GO:0016810">
    <property type="term" value="F:hydrolase activity, acting on carbon-nitrogen (but not peptide) bonds"/>
    <property type="evidence" value="ECO:0007669"/>
    <property type="project" value="InterPro"/>
</dbReference>
<dbReference type="InterPro" id="IPR011330">
    <property type="entry name" value="Glyco_hydro/deAcase_b/a-brl"/>
</dbReference>
<dbReference type="GO" id="GO:0005975">
    <property type="term" value="P:carbohydrate metabolic process"/>
    <property type="evidence" value="ECO:0007669"/>
    <property type="project" value="InterPro"/>
</dbReference>
<reference evidence="4 5" key="1">
    <citation type="submission" date="2019-03" db="EMBL/GenBank/DDBJ databases">
        <title>Three New Species of Nocardioides, Nocardioides euryhalodurans sp. nov., Nocardioides seonyuensis sp. nov. and Nocardioides eburneoflavus sp. nov., Iolated from Soil.</title>
        <authorList>
            <person name="Roh S.G."/>
            <person name="Lee C."/>
            <person name="Kim M.-K."/>
            <person name="Kim S.B."/>
        </authorList>
    </citation>
    <scope>NUCLEOTIDE SEQUENCE [LARGE SCALE GENOMIC DNA]</scope>
    <source>
        <strain evidence="4 5">MMS17-SY117</strain>
    </source>
</reference>
<dbReference type="InterPro" id="IPR002509">
    <property type="entry name" value="NODB_dom"/>
</dbReference>
<dbReference type="AlphaFoldDB" id="A0A4P7GHD9"/>
<dbReference type="KEGG" id="noy:EXE57_02040"/>
<comment type="subcellular location">
    <subcellularLocation>
        <location evidence="1">Secreted</location>
    </subcellularLocation>
</comment>
<proteinExistence type="predicted"/>
<name>A0A4P7GHD9_9ACTN</name>
<evidence type="ECO:0000259" key="3">
    <source>
        <dbReference type="PROSITE" id="PS51677"/>
    </source>
</evidence>
<evidence type="ECO:0000313" key="5">
    <source>
        <dbReference type="Proteomes" id="UP000294894"/>
    </source>
</evidence>
<dbReference type="PROSITE" id="PS51677">
    <property type="entry name" value="NODB"/>
    <property type="match status" value="1"/>
</dbReference>
<dbReference type="Pfam" id="PF01522">
    <property type="entry name" value="Polysacc_deac_1"/>
    <property type="match status" value="1"/>
</dbReference>
<dbReference type="Gene3D" id="3.20.20.370">
    <property type="entry name" value="Glycoside hydrolase/deacetylase"/>
    <property type="match status" value="1"/>
</dbReference>
<sequence length="263" mass="28705">MPVREALKRGLSVIPGGPSSGASLLIYHRVGGGSRDELDVSVEQFRAQLDALAGQPVAPLGEAVDALQRGDTSPRVVLTFDDGFRDVYENAWPELRRRELPFTIYLTTAYVGDSMRWEGSTAREQGAPALTWTQLREMVDSGLCTIGNHTHTHVPPELLTAAELDRCTELVGQELGVVPQHFAYTWGIPVPALAEELSARFRTCATGALGRNLPGVDPLQLARIPVRRTDPLPFFRAKLRGELVPERLYGRIVSAAKGVGMRG</sequence>
<dbReference type="SUPFAM" id="SSF88713">
    <property type="entry name" value="Glycoside hydrolase/deacetylase"/>
    <property type="match status" value="1"/>
</dbReference>
<dbReference type="InterPro" id="IPR051398">
    <property type="entry name" value="Polysacch_Deacetylase"/>
</dbReference>
<feature type="domain" description="NodB homology" evidence="3">
    <location>
        <begin position="74"/>
        <end position="166"/>
    </location>
</feature>
<evidence type="ECO:0000256" key="1">
    <source>
        <dbReference type="ARBA" id="ARBA00004613"/>
    </source>
</evidence>
<keyword evidence="2" id="KW-0732">Signal</keyword>
<protein>
    <submittedName>
        <fullName evidence="4">Polysaccharide deacetylase family protein</fullName>
    </submittedName>
</protein>
<gene>
    <name evidence="4" type="ORF">EXE57_02040</name>
</gene>
<dbReference type="Proteomes" id="UP000294894">
    <property type="component" value="Chromosome"/>
</dbReference>
<evidence type="ECO:0000256" key="2">
    <source>
        <dbReference type="ARBA" id="ARBA00022729"/>
    </source>
</evidence>
<organism evidence="4 5">
    <name type="scientific">Nocardioides euryhalodurans</name>
    <dbReference type="NCBI Taxonomy" id="2518370"/>
    <lineage>
        <taxon>Bacteria</taxon>
        <taxon>Bacillati</taxon>
        <taxon>Actinomycetota</taxon>
        <taxon>Actinomycetes</taxon>
        <taxon>Propionibacteriales</taxon>
        <taxon>Nocardioidaceae</taxon>
        <taxon>Nocardioides</taxon>
    </lineage>
</organism>
<accession>A0A4P7GHD9</accession>
<dbReference type="GO" id="GO:0005576">
    <property type="term" value="C:extracellular region"/>
    <property type="evidence" value="ECO:0007669"/>
    <property type="project" value="UniProtKB-SubCell"/>
</dbReference>
<evidence type="ECO:0000313" key="4">
    <source>
        <dbReference type="EMBL" id="QBR91183.1"/>
    </source>
</evidence>
<keyword evidence="5" id="KW-1185">Reference proteome</keyword>
<dbReference type="EMBL" id="CP038267">
    <property type="protein sequence ID" value="QBR91183.1"/>
    <property type="molecule type" value="Genomic_DNA"/>
</dbReference>